<dbReference type="KEGG" id="por:APT59_06880"/>
<dbReference type="Gene3D" id="3.40.50.1240">
    <property type="entry name" value="Phosphoglycerate mutase-like"/>
    <property type="match status" value="1"/>
</dbReference>
<gene>
    <name evidence="1" type="ORF">APT59_06880</name>
</gene>
<dbReference type="AlphaFoldDB" id="A0A0U4WI26"/>
<dbReference type="EMBL" id="CP013987">
    <property type="protein sequence ID" value="ALZ83948.1"/>
    <property type="molecule type" value="Genomic_DNA"/>
</dbReference>
<dbReference type="OrthoDB" id="9156506at2"/>
<dbReference type="SUPFAM" id="SSF53254">
    <property type="entry name" value="Phosphoglycerate mutase-like"/>
    <property type="match status" value="1"/>
</dbReference>
<organism evidence="1 2">
    <name type="scientific">Pseudomonas oryzihabitans</name>
    <dbReference type="NCBI Taxonomy" id="47885"/>
    <lineage>
        <taxon>Bacteria</taxon>
        <taxon>Pseudomonadati</taxon>
        <taxon>Pseudomonadota</taxon>
        <taxon>Gammaproteobacteria</taxon>
        <taxon>Pseudomonadales</taxon>
        <taxon>Pseudomonadaceae</taxon>
        <taxon>Pseudomonas</taxon>
    </lineage>
</organism>
<reference evidence="1 2" key="1">
    <citation type="submission" date="2016-01" db="EMBL/GenBank/DDBJ databases">
        <title>Annotation of Pseudomonas oryzihabitans USDA-ARS-USMARC-56511.</title>
        <authorList>
            <person name="Harhay G.P."/>
            <person name="Harhay D.M."/>
            <person name="Smith T.P.L."/>
            <person name="Bono J.L."/>
            <person name="Heaton M.P."/>
            <person name="Clawson M.L."/>
            <person name="Chitko-Mckown C.G."/>
            <person name="Capik S.F."/>
            <person name="DeDonder K.D."/>
            <person name="Apley M.D."/>
            <person name="Lubbers B.V."/>
            <person name="White B.J."/>
            <person name="Larson R.L."/>
        </authorList>
    </citation>
    <scope>NUCLEOTIDE SEQUENCE [LARGE SCALE GENOMIC DNA]</scope>
    <source>
        <strain evidence="1 2">USDA-ARS-USMARC-56511</strain>
    </source>
</reference>
<accession>A0A0U4WI26</accession>
<proteinExistence type="predicted"/>
<dbReference type="RefSeq" id="WP_059314179.1">
    <property type="nucleotide sequence ID" value="NZ_CP013987.1"/>
</dbReference>
<dbReference type="InterPro" id="IPR029033">
    <property type="entry name" value="His_PPase_superfam"/>
</dbReference>
<name>A0A0U4WI26_9PSED</name>
<sequence length="188" mass="21415">MHIILVRHGKPDLSSKAHCTPRDMKDWVARYQKAPVPAGQEPEETRRLAQAAGYVVSSPSSRCVRSLEYLMGRTGSPVDDVYAEAHLPYLEVDTPRLPVKAWRLLFRSAWFLGFAAHTESIRRSSVRAAQAADRLIDLAERHGSVLLLGHGIMNVLIAWQLRKRGWRGPLHLLLKDYWKPSLYRKGDR</sequence>
<dbReference type="Proteomes" id="UP000064137">
    <property type="component" value="Chromosome"/>
</dbReference>
<evidence type="ECO:0000313" key="1">
    <source>
        <dbReference type="EMBL" id="ALZ83948.1"/>
    </source>
</evidence>
<evidence type="ECO:0000313" key="2">
    <source>
        <dbReference type="Proteomes" id="UP000064137"/>
    </source>
</evidence>
<protein>
    <submittedName>
        <fullName evidence="1">Fructose-2,6-bisphosphatase</fullName>
    </submittedName>
</protein>